<dbReference type="Gene3D" id="3.60.21.10">
    <property type="match status" value="1"/>
</dbReference>
<comment type="caution">
    <text evidence="2">The sequence shown here is derived from an EMBL/GenBank/DDBJ whole genome shotgun (WGS) entry which is preliminary data.</text>
</comment>
<feature type="domain" description="Calcineurin-like phosphoesterase" evidence="1">
    <location>
        <begin position="15"/>
        <end position="209"/>
    </location>
</feature>
<dbReference type="SUPFAM" id="SSF56300">
    <property type="entry name" value="Metallo-dependent phosphatases"/>
    <property type="match status" value="1"/>
</dbReference>
<dbReference type="GO" id="GO:0016787">
    <property type="term" value="F:hydrolase activity"/>
    <property type="evidence" value="ECO:0007669"/>
    <property type="project" value="InterPro"/>
</dbReference>
<dbReference type="OrthoDB" id="5448289at2"/>
<evidence type="ECO:0000313" key="2">
    <source>
        <dbReference type="EMBL" id="KAB1441618.1"/>
    </source>
</evidence>
<evidence type="ECO:0000259" key="1">
    <source>
        <dbReference type="Pfam" id="PF00149"/>
    </source>
</evidence>
<protein>
    <submittedName>
        <fullName evidence="2">Metallophosphoesterase</fullName>
    </submittedName>
</protein>
<gene>
    <name evidence="2" type="ORF">F8A88_08425</name>
</gene>
<keyword evidence="3" id="KW-1185">Reference proteome</keyword>
<dbReference type="InterPro" id="IPR004843">
    <property type="entry name" value="Calcineurin-like_PHP"/>
</dbReference>
<sequence>MSPSQIPEIEGAGLLFMADPHFADNSPGQRLDGYFEQILAKVEAGLDMAREQELVPVFLGDMFHWPRDNSNRMLVELMRLFVSHGGAQKVWALVGNHDKHQSRLTDDVSLAVLETAGALRLMKEQGPQFVLRSQTDSGVARTLVCASPDGSPIPKLFERPGDDPLLDDPQTVLWLTHHNIRFPEFLDRAYGIKELPGIDWVINGHIHRPQQTVVKGCTTWANPGNISRLTFSRHSLERVPRAHVWTPGCAELAPQDLPHLPFAEVFPDQELPPEQGEGEEQDGSRFIRGLERLAWRRTNEGVGLRDFLKENLDDTTPEDSLVWELYEEVMDDASR</sequence>
<dbReference type="AlphaFoldDB" id="A0A6N6N1U8"/>
<dbReference type="Proteomes" id="UP000438699">
    <property type="component" value="Unassembled WGS sequence"/>
</dbReference>
<dbReference type="Pfam" id="PF00149">
    <property type="entry name" value="Metallophos"/>
    <property type="match status" value="1"/>
</dbReference>
<dbReference type="EMBL" id="WAIE01000003">
    <property type="protein sequence ID" value="KAB1441618.1"/>
    <property type="molecule type" value="Genomic_DNA"/>
</dbReference>
<dbReference type="RefSeq" id="WP_151150711.1">
    <property type="nucleotide sequence ID" value="NZ_WAIE01000003.1"/>
</dbReference>
<reference evidence="2 3" key="1">
    <citation type="journal article" date="2017" name="Int. J. Syst. Evol. Microbiol.">
        <title>Desulfovibrio senegalensis sp. nov., a mesophilic sulfate reducer isolated from marine sediment.</title>
        <authorList>
            <person name="Thioye A."/>
            <person name="Gam Z.B.A."/>
            <person name="Mbengue M."/>
            <person name="Cayol J.L."/>
            <person name="Joseph-Bartoli M."/>
            <person name="Toure-Kane C."/>
            <person name="Labat M."/>
        </authorList>
    </citation>
    <scope>NUCLEOTIDE SEQUENCE [LARGE SCALE GENOMIC DNA]</scope>
    <source>
        <strain evidence="2 3">DSM 101509</strain>
    </source>
</reference>
<dbReference type="InterPro" id="IPR029052">
    <property type="entry name" value="Metallo-depent_PP-like"/>
</dbReference>
<accession>A0A6N6N1U8</accession>
<proteinExistence type="predicted"/>
<name>A0A6N6N1U8_9BACT</name>
<evidence type="ECO:0000313" key="3">
    <source>
        <dbReference type="Proteomes" id="UP000438699"/>
    </source>
</evidence>
<organism evidence="2 3">
    <name type="scientific">Pseudodesulfovibrio senegalensis</name>
    <dbReference type="NCBI Taxonomy" id="1721087"/>
    <lineage>
        <taxon>Bacteria</taxon>
        <taxon>Pseudomonadati</taxon>
        <taxon>Thermodesulfobacteriota</taxon>
        <taxon>Desulfovibrionia</taxon>
        <taxon>Desulfovibrionales</taxon>
        <taxon>Desulfovibrionaceae</taxon>
    </lineage>
</organism>